<name>A0A5B9QJ99_9BACT</name>
<keyword evidence="3" id="KW-1185">Reference proteome</keyword>
<dbReference type="Pfam" id="PF19451">
    <property type="entry name" value="DUF5989"/>
    <property type="match status" value="1"/>
</dbReference>
<dbReference type="KEGG" id="rul:UC8_09350"/>
<keyword evidence="1" id="KW-0472">Membrane</keyword>
<feature type="transmembrane region" description="Helical" evidence="1">
    <location>
        <begin position="37"/>
        <end position="66"/>
    </location>
</feature>
<keyword evidence="1" id="KW-0812">Transmembrane</keyword>
<protein>
    <submittedName>
        <fullName evidence="2">Uncharacterized protein</fullName>
    </submittedName>
</protein>
<keyword evidence="1" id="KW-1133">Transmembrane helix</keyword>
<organism evidence="2 3">
    <name type="scientific">Roseimaritima ulvae</name>
    <dbReference type="NCBI Taxonomy" id="980254"/>
    <lineage>
        <taxon>Bacteria</taxon>
        <taxon>Pseudomonadati</taxon>
        <taxon>Planctomycetota</taxon>
        <taxon>Planctomycetia</taxon>
        <taxon>Pirellulales</taxon>
        <taxon>Pirellulaceae</taxon>
        <taxon>Roseimaritima</taxon>
    </lineage>
</organism>
<proteinExistence type="predicted"/>
<sequence>MSDNESSSDESEFEQLAEEQQLSLFGEFVLFIKENKAWWMIPILLVLVAVTALVALSSTGAAPFIYTLF</sequence>
<dbReference type="EMBL" id="CP042914">
    <property type="protein sequence ID" value="QEG38974.1"/>
    <property type="molecule type" value="Genomic_DNA"/>
</dbReference>
<dbReference type="InterPro" id="IPR046031">
    <property type="entry name" value="DUF5989"/>
</dbReference>
<evidence type="ECO:0000313" key="2">
    <source>
        <dbReference type="EMBL" id="QEG38974.1"/>
    </source>
</evidence>
<evidence type="ECO:0000313" key="3">
    <source>
        <dbReference type="Proteomes" id="UP000325286"/>
    </source>
</evidence>
<dbReference type="Proteomes" id="UP000325286">
    <property type="component" value="Chromosome"/>
</dbReference>
<reference evidence="2 3" key="1">
    <citation type="submission" date="2019-08" db="EMBL/GenBank/DDBJ databases">
        <title>Deep-cultivation of Planctomycetes and their phenomic and genomic characterization uncovers novel biology.</title>
        <authorList>
            <person name="Wiegand S."/>
            <person name="Jogler M."/>
            <person name="Boedeker C."/>
            <person name="Pinto D."/>
            <person name="Vollmers J."/>
            <person name="Rivas-Marin E."/>
            <person name="Kohn T."/>
            <person name="Peeters S.H."/>
            <person name="Heuer A."/>
            <person name="Rast P."/>
            <person name="Oberbeckmann S."/>
            <person name="Bunk B."/>
            <person name="Jeske O."/>
            <person name="Meyerdierks A."/>
            <person name="Storesund J.E."/>
            <person name="Kallscheuer N."/>
            <person name="Luecker S."/>
            <person name="Lage O.M."/>
            <person name="Pohl T."/>
            <person name="Merkel B.J."/>
            <person name="Hornburger P."/>
            <person name="Mueller R.-W."/>
            <person name="Bruemmer F."/>
            <person name="Labrenz M."/>
            <person name="Spormann A.M."/>
            <person name="Op den Camp H."/>
            <person name="Overmann J."/>
            <person name="Amann R."/>
            <person name="Jetten M.S.M."/>
            <person name="Mascher T."/>
            <person name="Medema M.H."/>
            <person name="Devos D.P."/>
            <person name="Kaster A.-K."/>
            <person name="Ovreas L."/>
            <person name="Rohde M."/>
            <person name="Galperin M.Y."/>
            <person name="Jogler C."/>
        </authorList>
    </citation>
    <scope>NUCLEOTIDE SEQUENCE [LARGE SCALE GENOMIC DNA]</scope>
    <source>
        <strain evidence="2 3">UC8</strain>
    </source>
</reference>
<dbReference type="RefSeq" id="WP_068140661.1">
    <property type="nucleotide sequence ID" value="NZ_CP042914.1"/>
</dbReference>
<evidence type="ECO:0000256" key="1">
    <source>
        <dbReference type="SAM" id="Phobius"/>
    </source>
</evidence>
<accession>A0A5B9QJ99</accession>
<gene>
    <name evidence="2" type="ORF">UC8_09350</name>
</gene>
<dbReference type="AlphaFoldDB" id="A0A5B9QJ99"/>